<reference evidence="3 4" key="1">
    <citation type="journal article" date="2020" name="Nature">
        <title>Six reference-quality genomes reveal evolution of bat adaptations.</title>
        <authorList>
            <person name="Jebb D."/>
            <person name="Huang Z."/>
            <person name="Pippel M."/>
            <person name="Hughes G.M."/>
            <person name="Lavrichenko K."/>
            <person name="Devanna P."/>
            <person name="Winkler S."/>
            <person name="Jermiin L.S."/>
            <person name="Skirmuntt E.C."/>
            <person name="Katzourakis A."/>
            <person name="Burkitt-Gray L."/>
            <person name="Ray D.A."/>
            <person name="Sullivan K.A.M."/>
            <person name="Roscito J.G."/>
            <person name="Kirilenko B.M."/>
            <person name="Davalos L.M."/>
            <person name="Corthals A.P."/>
            <person name="Power M.L."/>
            <person name="Jones G."/>
            <person name="Ransome R.D."/>
            <person name="Dechmann D.K.N."/>
            <person name="Locatelli A.G."/>
            <person name="Puechmaille S.J."/>
            <person name="Fedrigo O."/>
            <person name="Jarvis E.D."/>
            <person name="Hiller M."/>
            <person name="Vernes S.C."/>
            <person name="Myers E.W."/>
            <person name="Teeling E.C."/>
        </authorList>
    </citation>
    <scope>NUCLEOTIDE SEQUENCE [LARGE SCALE GENOMIC DNA]</scope>
    <source>
        <strain evidence="3">MRouAeg1</strain>
        <tissue evidence="3">Muscle</tissue>
    </source>
</reference>
<name>A0A7J8DL10_ROUAE</name>
<dbReference type="GO" id="GO:1990108">
    <property type="term" value="P:protein linear deubiquitination"/>
    <property type="evidence" value="ECO:0007669"/>
    <property type="project" value="TreeGrafter"/>
</dbReference>
<dbReference type="EMBL" id="JACASE010000012">
    <property type="protein sequence ID" value="KAF6423898.1"/>
    <property type="molecule type" value="Genomic_DNA"/>
</dbReference>
<evidence type="ECO:0000313" key="4">
    <source>
        <dbReference type="Proteomes" id="UP000593571"/>
    </source>
</evidence>
<organism evidence="3 4">
    <name type="scientific">Rousettus aegyptiacus</name>
    <name type="common">Egyptian fruit bat</name>
    <name type="synonym">Pteropus aegyptiacus</name>
    <dbReference type="NCBI Taxonomy" id="9407"/>
    <lineage>
        <taxon>Eukaryota</taxon>
        <taxon>Metazoa</taxon>
        <taxon>Chordata</taxon>
        <taxon>Craniata</taxon>
        <taxon>Vertebrata</taxon>
        <taxon>Euteleostomi</taxon>
        <taxon>Mammalia</taxon>
        <taxon>Eutheria</taxon>
        <taxon>Laurasiatheria</taxon>
        <taxon>Chiroptera</taxon>
        <taxon>Yinpterochiroptera</taxon>
        <taxon>Pteropodoidea</taxon>
        <taxon>Pteropodidae</taxon>
        <taxon>Rousettinae</taxon>
        <taxon>Rousettus</taxon>
    </lineage>
</organism>
<evidence type="ECO:0000256" key="1">
    <source>
        <dbReference type="ARBA" id="ARBA00038142"/>
    </source>
</evidence>
<dbReference type="GO" id="GO:0005737">
    <property type="term" value="C:cytoplasm"/>
    <property type="evidence" value="ECO:0007669"/>
    <property type="project" value="TreeGrafter"/>
</dbReference>
<comment type="similarity">
    <text evidence="1">Belongs to the SPATA2 family.</text>
</comment>
<gene>
    <name evidence="3" type="ORF">HJG63_018321</name>
</gene>
<dbReference type="GO" id="GO:0010803">
    <property type="term" value="P:regulation of tumor necrosis factor-mediated signaling pathway"/>
    <property type="evidence" value="ECO:0007669"/>
    <property type="project" value="TreeGrafter"/>
</dbReference>
<dbReference type="PANTHER" id="PTHR15326">
    <property type="entry name" value="SPERMATOGENESIS-ASSOCIATED PROTEIN 2/TAMOZHENNIC"/>
    <property type="match status" value="1"/>
</dbReference>
<protein>
    <submittedName>
        <fullName evidence="3">Spermatogenesis associated 2</fullName>
    </submittedName>
</protein>
<feature type="domain" description="Spermatogenesis-associated protein 2 PUB-like" evidence="2">
    <location>
        <begin position="15"/>
        <end position="113"/>
    </location>
</feature>
<dbReference type="Pfam" id="PF21388">
    <property type="entry name" value="SPATA2_PUB-like"/>
    <property type="match status" value="1"/>
</dbReference>
<evidence type="ECO:0000313" key="3">
    <source>
        <dbReference type="EMBL" id="KAF6423898.1"/>
    </source>
</evidence>
<dbReference type="Proteomes" id="UP000593571">
    <property type="component" value="Unassembled WGS sequence"/>
</dbReference>
<dbReference type="GO" id="GO:0060544">
    <property type="term" value="P:regulation of necroptotic process"/>
    <property type="evidence" value="ECO:0007669"/>
    <property type="project" value="TreeGrafter"/>
</dbReference>
<dbReference type="PANTHER" id="PTHR15326:SF8">
    <property type="entry name" value="SPERMATOGENESIS-ASSOCIATED PROTEIN 2"/>
    <property type="match status" value="1"/>
</dbReference>
<evidence type="ECO:0000259" key="2">
    <source>
        <dbReference type="Pfam" id="PF21388"/>
    </source>
</evidence>
<comment type="caution">
    <text evidence="3">The sequence shown here is derived from an EMBL/GenBank/DDBJ whole genome shotgun (WGS) entry which is preliminary data.</text>
</comment>
<accession>A0A7J8DL10</accession>
<dbReference type="AlphaFoldDB" id="A0A7J8DL10"/>
<sequence length="224" mass="25283">MGKPSSMDTKYKDDLFRKYVQFHESKVDTTPSKQRPGGDEHLRVAASTLLSLHKVDPFYRFRLIQFYEVVESSLRALSSSSLRALHCAFSVLETVGINLFLYPWKKEFRSIKCALRGRMRAESSVHLQTDHLVTSQEPHLGSTAWSLPLAKCEPCTPDFLSLVTEGSSSEIPIAVLSSSPVSRTLQSFCTKSGQELACAHQTCLLRFSAEPKRFQTRRPLKLLM</sequence>
<dbReference type="InterPro" id="IPR048839">
    <property type="entry name" value="SPATA2_PUB-like"/>
</dbReference>
<dbReference type="GO" id="GO:0070536">
    <property type="term" value="P:protein K63-linked deubiquitination"/>
    <property type="evidence" value="ECO:0007669"/>
    <property type="project" value="TreeGrafter"/>
</dbReference>
<proteinExistence type="inferred from homology"/>
<keyword evidence="4" id="KW-1185">Reference proteome</keyword>
<dbReference type="Gene3D" id="1.20.58.2190">
    <property type="match status" value="1"/>
</dbReference>